<dbReference type="InterPro" id="IPR015947">
    <property type="entry name" value="PUA-like_sf"/>
</dbReference>
<organism evidence="2 3">
    <name type="scientific">Candidatus Berkelbacteria bacterium RBG_13_40_8</name>
    <dbReference type="NCBI Taxonomy" id="1797467"/>
    <lineage>
        <taxon>Bacteria</taxon>
        <taxon>Candidatus Berkelbacteria</taxon>
    </lineage>
</organism>
<dbReference type="Proteomes" id="UP000178764">
    <property type="component" value="Unassembled WGS sequence"/>
</dbReference>
<proteinExistence type="predicted"/>
<dbReference type="AlphaFoldDB" id="A0A1F5DMD6"/>
<sequence>MARKHLAVFVKGMAEKILSGVKSVEVRLSLHEVLPYKKVSKDDIIFLKISGGKIIGRVSVDNVLYYENLDKETVLNIQKEYNQEVSMDESFWQSKYSAKFATIIFLKKPTKFLASLVFRKTDRRPWVIIEEEGHRVDE</sequence>
<evidence type="ECO:0000313" key="2">
    <source>
        <dbReference type="EMBL" id="OGD56224.1"/>
    </source>
</evidence>
<feature type="domain" description="ASCH" evidence="1">
    <location>
        <begin position="12"/>
        <end position="72"/>
    </location>
</feature>
<evidence type="ECO:0000313" key="3">
    <source>
        <dbReference type="Proteomes" id="UP000178764"/>
    </source>
</evidence>
<reference evidence="2 3" key="1">
    <citation type="journal article" date="2016" name="Nat. Commun.">
        <title>Thousands of microbial genomes shed light on interconnected biogeochemical processes in an aquifer system.</title>
        <authorList>
            <person name="Anantharaman K."/>
            <person name="Brown C.T."/>
            <person name="Hug L.A."/>
            <person name="Sharon I."/>
            <person name="Castelle C.J."/>
            <person name="Probst A.J."/>
            <person name="Thomas B.C."/>
            <person name="Singh A."/>
            <person name="Wilkins M.J."/>
            <person name="Karaoz U."/>
            <person name="Brodie E.L."/>
            <person name="Williams K.H."/>
            <person name="Hubbard S.S."/>
            <person name="Banfield J.F."/>
        </authorList>
    </citation>
    <scope>NUCLEOTIDE SEQUENCE [LARGE SCALE GENOMIC DNA]</scope>
</reference>
<name>A0A1F5DMD6_9BACT</name>
<dbReference type="SUPFAM" id="SSF88697">
    <property type="entry name" value="PUA domain-like"/>
    <property type="match status" value="1"/>
</dbReference>
<dbReference type="InterPro" id="IPR007374">
    <property type="entry name" value="ASCH_domain"/>
</dbReference>
<dbReference type="EMBL" id="MEZT01000024">
    <property type="protein sequence ID" value="OGD56224.1"/>
    <property type="molecule type" value="Genomic_DNA"/>
</dbReference>
<dbReference type="Pfam" id="PF04266">
    <property type="entry name" value="ASCH"/>
    <property type="match status" value="1"/>
</dbReference>
<evidence type="ECO:0000259" key="1">
    <source>
        <dbReference type="Pfam" id="PF04266"/>
    </source>
</evidence>
<accession>A0A1F5DMD6</accession>
<comment type="caution">
    <text evidence="2">The sequence shown here is derived from an EMBL/GenBank/DDBJ whole genome shotgun (WGS) entry which is preliminary data.</text>
</comment>
<gene>
    <name evidence="2" type="ORF">A2V71_02765</name>
</gene>
<protein>
    <recommendedName>
        <fullName evidence="1">ASCH domain-containing protein</fullName>
    </recommendedName>
</protein>